<dbReference type="SUPFAM" id="SSF52540">
    <property type="entry name" value="P-loop containing nucleoside triphosphate hydrolases"/>
    <property type="match status" value="1"/>
</dbReference>
<dbReference type="AlphaFoldDB" id="A0A9Q0F1P9"/>
<name>A0A9Q0F1P9_9ROSI</name>
<evidence type="ECO:0000256" key="2">
    <source>
        <dbReference type="SAM" id="SignalP"/>
    </source>
</evidence>
<dbReference type="GO" id="GO:0043531">
    <property type="term" value="F:ADP binding"/>
    <property type="evidence" value="ECO:0007669"/>
    <property type="project" value="InterPro"/>
</dbReference>
<organism evidence="3 4">
    <name type="scientific">Turnera subulata</name>
    <dbReference type="NCBI Taxonomy" id="218843"/>
    <lineage>
        <taxon>Eukaryota</taxon>
        <taxon>Viridiplantae</taxon>
        <taxon>Streptophyta</taxon>
        <taxon>Embryophyta</taxon>
        <taxon>Tracheophyta</taxon>
        <taxon>Spermatophyta</taxon>
        <taxon>Magnoliopsida</taxon>
        <taxon>eudicotyledons</taxon>
        <taxon>Gunneridae</taxon>
        <taxon>Pentapetalae</taxon>
        <taxon>rosids</taxon>
        <taxon>fabids</taxon>
        <taxon>Malpighiales</taxon>
        <taxon>Passifloraceae</taxon>
        <taxon>Turnera</taxon>
    </lineage>
</organism>
<dbReference type="Gene3D" id="3.40.50.300">
    <property type="entry name" value="P-loop containing nucleotide triphosphate hydrolases"/>
    <property type="match status" value="1"/>
</dbReference>
<accession>A0A9Q0F1P9</accession>
<evidence type="ECO:0000256" key="1">
    <source>
        <dbReference type="ARBA" id="ARBA00022821"/>
    </source>
</evidence>
<keyword evidence="4" id="KW-1185">Reference proteome</keyword>
<sequence length="308" mass="34786">MVARAAAFFMRAGAVAFSMVEGAVGCFKGSTKLDDLLLWKLKITLIIVKEVLNSAEEKQRAIPAVRWWLHELKHGNMMPSPAEELWLQLKKAANDATTLLEELTHDHESISSIQGKKKVEWEVTANPRDIVYGRKLEEEKLFRLLAPCDEANAKRLELISISGPYSIGKTTLAQLAYNNILVRGFGFNFKNLLLPFRYVAKGSKIIVTTGDEERSCVHYKVTPLLDNVTLEPLQKLKGDDPWLLFAIHAFGREDDPSVDPELTTIGKDIVKKCDGLPLLIRELGILLGSSRNYREWDRTLKRLDQAKF</sequence>
<reference evidence="3" key="1">
    <citation type="submission" date="2022-02" db="EMBL/GenBank/DDBJ databases">
        <authorList>
            <person name="Henning P.M."/>
            <person name="McCubbin A.G."/>
            <person name="Shore J.S."/>
        </authorList>
    </citation>
    <scope>NUCLEOTIDE SEQUENCE</scope>
    <source>
        <strain evidence="3">F60SS</strain>
        <tissue evidence="3">Leaves</tissue>
    </source>
</reference>
<keyword evidence="2" id="KW-0732">Signal</keyword>
<protein>
    <recommendedName>
        <fullName evidence="5">NB-ARC domain-containing protein</fullName>
    </recommendedName>
</protein>
<gene>
    <name evidence="3" type="ORF">Tsubulata_022741</name>
</gene>
<dbReference type="Gene3D" id="1.10.8.430">
    <property type="entry name" value="Helical domain of apoptotic protease-activating factors"/>
    <property type="match status" value="1"/>
</dbReference>
<feature type="chain" id="PRO_5040340914" description="NB-ARC domain-containing protein" evidence="2">
    <location>
        <begin position="26"/>
        <end position="308"/>
    </location>
</feature>
<feature type="signal peptide" evidence="2">
    <location>
        <begin position="1"/>
        <end position="25"/>
    </location>
</feature>
<proteinExistence type="predicted"/>
<evidence type="ECO:0000313" key="4">
    <source>
        <dbReference type="Proteomes" id="UP001141552"/>
    </source>
</evidence>
<dbReference type="Proteomes" id="UP001141552">
    <property type="component" value="Unassembled WGS sequence"/>
</dbReference>
<dbReference type="InterPro" id="IPR042197">
    <property type="entry name" value="Apaf_helical"/>
</dbReference>
<dbReference type="InterPro" id="IPR027417">
    <property type="entry name" value="P-loop_NTPase"/>
</dbReference>
<keyword evidence="1" id="KW-0611">Plant defense</keyword>
<comment type="caution">
    <text evidence="3">The sequence shown here is derived from an EMBL/GenBank/DDBJ whole genome shotgun (WGS) entry which is preliminary data.</text>
</comment>
<dbReference type="PANTHER" id="PTHR36766:SF70">
    <property type="entry name" value="DISEASE RESISTANCE PROTEIN RGA4"/>
    <property type="match status" value="1"/>
</dbReference>
<reference evidence="3" key="2">
    <citation type="journal article" date="2023" name="Plants (Basel)">
        <title>Annotation of the Turnera subulata (Passifloraceae) Draft Genome Reveals the S-Locus Evolved after the Divergence of Turneroideae from Passifloroideae in a Stepwise Manner.</title>
        <authorList>
            <person name="Henning P.M."/>
            <person name="Roalson E.H."/>
            <person name="Mir W."/>
            <person name="McCubbin A.G."/>
            <person name="Shore J.S."/>
        </authorList>
    </citation>
    <scope>NUCLEOTIDE SEQUENCE</scope>
    <source>
        <strain evidence="3">F60SS</strain>
    </source>
</reference>
<evidence type="ECO:0000313" key="3">
    <source>
        <dbReference type="EMBL" id="KAJ4823264.1"/>
    </source>
</evidence>
<dbReference type="EMBL" id="JAKUCV010007490">
    <property type="protein sequence ID" value="KAJ4823264.1"/>
    <property type="molecule type" value="Genomic_DNA"/>
</dbReference>
<dbReference type="OrthoDB" id="1750822at2759"/>
<dbReference type="PANTHER" id="PTHR36766">
    <property type="entry name" value="PLANT BROAD-SPECTRUM MILDEW RESISTANCE PROTEIN RPW8"/>
    <property type="match status" value="1"/>
</dbReference>
<evidence type="ECO:0008006" key="5">
    <source>
        <dbReference type="Google" id="ProtNLM"/>
    </source>
</evidence>
<dbReference type="GO" id="GO:0006952">
    <property type="term" value="P:defense response"/>
    <property type="evidence" value="ECO:0007669"/>
    <property type="project" value="UniProtKB-KW"/>
</dbReference>